<dbReference type="SUPFAM" id="SSF88946">
    <property type="entry name" value="Sigma2 domain of RNA polymerase sigma factors"/>
    <property type="match status" value="1"/>
</dbReference>
<evidence type="ECO:0000313" key="8">
    <source>
        <dbReference type="EMBL" id="HIZ85382.1"/>
    </source>
</evidence>
<keyword evidence="5" id="KW-0804">Transcription</keyword>
<dbReference type="InterPro" id="IPR013249">
    <property type="entry name" value="RNA_pol_sigma70_r4_t2"/>
</dbReference>
<proteinExistence type="inferred from homology"/>
<name>A0A9D2GNH5_9BACT</name>
<dbReference type="SUPFAM" id="SSF88659">
    <property type="entry name" value="Sigma3 and sigma4 domains of RNA polymerase sigma factors"/>
    <property type="match status" value="1"/>
</dbReference>
<evidence type="ECO:0000256" key="1">
    <source>
        <dbReference type="ARBA" id="ARBA00010641"/>
    </source>
</evidence>
<dbReference type="InterPro" id="IPR036388">
    <property type="entry name" value="WH-like_DNA-bd_sf"/>
</dbReference>
<comment type="similarity">
    <text evidence="1">Belongs to the sigma-70 factor family. ECF subfamily.</text>
</comment>
<sequence length="178" mass="20542">MMIPETIDAARSGDTGAFALIVEQYRQSVFRICIRILGDSDEAEDAVQETFVRAWQSLKGYDPHYSIATWLRTIACRLCYDVLRRRTRRRQYEQDACRQGSMDSGNPESLRMSRELESLFRKAASGLSPMQRTVFVLAEIEQLPSDEVRRITGWSAAQIKSNLYIARKKVRKTIEEEL</sequence>
<dbReference type="Pfam" id="PF04542">
    <property type="entry name" value="Sigma70_r2"/>
    <property type="match status" value="1"/>
</dbReference>
<keyword evidence="4" id="KW-0238">DNA-binding</keyword>
<dbReference type="Pfam" id="PF08281">
    <property type="entry name" value="Sigma70_r4_2"/>
    <property type="match status" value="1"/>
</dbReference>
<evidence type="ECO:0000256" key="5">
    <source>
        <dbReference type="ARBA" id="ARBA00023163"/>
    </source>
</evidence>
<reference evidence="8" key="2">
    <citation type="submission" date="2021-04" db="EMBL/GenBank/DDBJ databases">
        <authorList>
            <person name="Gilroy R."/>
        </authorList>
    </citation>
    <scope>NUCLEOTIDE SEQUENCE</scope>
    <source>
        <strain evidence="8">Gambia16-554</strain>
    </source>
</reference>
<dbReference type="PANTHER" id="PTHR43133:SF8">
    <property type="entry name" value="RNA POLYMERASE SIGMA FACTOR HI_1459-RELATED"/>
    <property type="match status" value="1"/>
</dbReference>
<dbReference type="InterPro" id="IPR007627">
    <property type="entry name" value="RNA_pol_sigma70_r2"/>
</dbReference>
<protein>
    <submittedName>
        <fullName evidence="8">RNA polymerase sigma factor</fullName>
    </submittedName>
</protein>
<evidence type="ECO:0000256" key="4">
    <source>
        <dbReference type="ARBA" id="ARBA00023125"/>
    </source>
</evidence>
<dbReference type="Proteomes" id="UP000824115">
    <property type="component" value="Unassembled WGS sequence"/>
</dbReference>
<dbReference type="InterPro" id="IPR039425">
    <property type="entry name" value="RNA_pol_sigma-70-like"/>
</dbReference>
<evidence type="ECO:0000256" key="3">
    <source>
        <dbReference type="ARBA" id="ARBA00023082"/>
    </source>
</evidence>
<dbReference type="Gene3D" id="1.10.10.10">
    <property type="entry name" value="Winged helix-like DNA-binding domain superfamily/Winged helix DNA-binding domain"/>
    <property type="match status" value="1"/>
</dbReference>
<dbReference type="Gene3D" id="1.10.1740.10">
    <property type="match status" value="1"/>
</dbReference>
<evidence type="ECO:0000259" key="6">
    <source>
        <dbReference type="Pfam" id="PF04542"/>
    </source>
</evidence>
<dbReference type="InterPro" id="IPR014284">
    <property type="entry name" value="RNA_pol_sigma-70_dom"/>
</dbReference>
<reference evidence="8" key="1">
    <citation type="journal article" date="2021" name="PeerJ">
        <title>Extensive microbial diversity within the chicken gut microbiome revealed by metagenomics and culture.</title>
        <authorList>
            <person name="Gilroy R."/>
            <person name="Ravi A."/>
            <person name="Getino M."/>
            <person name="Pursley I."/>
            <person name="Horton D.L."/>
            <person name="Alikhan N.F."/>
            <person name="Baker D."/>
            <person name="Gharbi K."/>
            <person name="Hall N."/>
            <person name="Watson M."/>
            <person name="Adriaenssens E.M."/>
            <person name="Foster-Nyarko E."/>
            <person name="Jarju S."/>
            <person name="Secka A."/>
            <person name="Antonio M."/>
            <person name="Oren A."/>
            <person name="Chaudhuri R.R."/>
            <person name="La Ragione R."/>
            <person name="Hildebrand F."/>
            <person name="Pallen M.J."/>
        </authorList>
    </citation>
    <scope>NUCLEOTIDE SEQUENCE</scope>
    <source>
        <strain evidence="8">Gambia16-554</strain>
    </source>
</reference>
<evidence type="ECO:0000256" key="2">
    <source>
        <dbReference type="ARBA" id="ARBA00023015"/>
    </source>
</evidence>
<dbReference type="GO" id="GO:0006352">
    <property type="term" value="P:DNA-templated transcription initiation"/>
    <property type="evidence" value="ECO:0007669"/>
    <property type="project" value="InterPro"/>
</dbReference>
<evidence type="ECO:0000313" key="9">
    <source>
        <dbReference type="Proteomes" id="UP000824115"/>
    </source>
</evidence>
<accession>A0A9D2GNH5</accession>
<keyword evidence="2" id="KW-0805">Transcription regulation</keyword>
<dbReference type="PANTHER" id="PTHR43133">
    <property type="entry name" value="RNA POLYMERASE ECF-TYPE SIGMA FACTO"/>
    <property type="match status" value="1"/>
</dbReference>
<comment type="caution">
    <text evidence="8">The sequence shown here is derived from an EMBL/GenBank/DDBJ whole genome shotgun (WGS) entry which is preliminary data.</text>
</comment>
<dbReference type="InterPro" id="IPR013324">
    <property type="entry name" value="RNA_pol_sigma_r3/r4-like"/>
</dbReference>
<dbReference type="NCBIfam" id="TIGR02937">
    <property type="entry name" value="sigma70-ECF"/>
    <property type="match status" value="1"/>
</dbReference>
<dbReference type="AlphaFoldDB" id="A0A9D2GNH5"/>
<dbReference type="InterPro" id="IPR013325">
    <property type="entry name" value="RNA_pol_sigma_r2"/>
</dbReference>
<dbReference type="GO" id="GO:0003677">
    <property type="term" value="F:DNA binding"/>
    <property type="evidence" value="ECO:0007669"/>
    <property type="project" value="UniProtKB-KW"/>
</dbReference>
<organism evidence="8 9">
    <name type="scientific">Candidatus Coprenecus stercoravium</name>
    <dbReference type="NCBI Taxonomy" id="2840735"/>
    <lineage>
        <taxon>Bacteria</taxon>
        <taxon>Pseudomonadati</taxon>
        <taxon>Bacteroidota</taxon>
        <taxon>Bacteroidia</taxon>
        <taxon>Bacteroidales</taxon>
        <taxon>Rikenellaceae</taxon>
        <taxon>Rikenellaceae incertae sedis</taxon>
        <taxon>Candidatus Coprenecus</taxon>
    </lineage>
</organism>
<feature type="domain" description="RNA polymerase sigma-70 region 2" evidence="6">
    <location>
        <begin position="21"/>
        <end position="89"/>
    </location>
</feature>
<gene>
    <name evidence="8" type="ORF">IAC04_02705</name>
</gene>
<dbReference type="GO" id="GO:0016987">
    <property type="term" value="F:sigma factor activity"/>
    <property type="evidence" value="ECO:0007669"/>
    <property type="project" value="UniProtKB-KW"/>
</dbReference>
<evidence type="ECO:0000259" key="7">
    <source>
        <dbReference type="Pfam" id="PF08281"/>
    </source>
</evidence>
<dbReference type="EMBL" id="DXAW01000053">
    <property type="protein sequence ID" value="HIZ85382.1"/>
    <property type="molecule type" value="Genomic_DNA"/>
</dbReference>
<feature type="domain" description="RNA polymerase sigma factor 70 region 4 type 2" evidence="7">
    <location>
        <begin position="120"/>
        <end position="169"/>
    </location>
</feature>
<keyword evidence="3" id="KW-0731">Sigma factor</keyword>